<keyword evidence="2" id="KW-1185">Reference proteome</keyword>
<organism evidence="1 2">
    <name type="scientific">Stutzerimonas chloritidismutans</name>
    <name type="common">Pseudomonas chloritidismutans</name>
    <dbReference type="NCBI Taxonomy" id="203192"/>
    <lineage>
        <taxon>Bacteria</taxon>
        <taxon>Pseudomonadati</taxon>
        <taxon>Pseudomonadota</taxon>
        <taxon>Gammaproteobacteria</taxon>
        <taxon>Pseudomonadales</taxon>
        <taxon>Pseudomonadaceae</taxon>
        <taxon>Stutzerimonas</taxon>
    </lineage>
</organism>
<dbReference type="EMBL" id="JAHHFP010000011">
    <property type="protein sequence ID" value="MBX7271324.1"/>
    <property type="molecule type" value="Genomic_DNA"/>
</dbReference>
<dbReference type="Proteomes" id="UP000782475">
    <property type="component" value="Unassembled WGS sequence"/>
</dbReference>
<sequence length="98" mass="10925">MGAGAFTSLIDIEGIHHDEFNYAEPLPAAGLFTPLQFQKQLRLIEARRLIVSEGRSSSSAAFEVGYEGASHFARDYLRMFGILPGKDRLETSRPRRQG</sequence>
<comment type="caution">
    <text evidence="1">The sequence shown here is derived from an EMBL/GenBank/DDBJ whole genome shotgun (WGS) entry which is preliminary data.</text>
</comment>
<evidence type="ECO:0000313" key="1">
    <source>
        <dbReference type="EMBL" id="MBX7271324.1"/>
    </source>
</evidence>
<evidence type="ECO:0000313" key="2">
    <source>
        <dbReference type="Proteomes" id="UP000782475"/>
    </source>
</evidence>
<protein>
    <submittedName>
        <fullName evidence="1">Helix-turn-helix domain-containing protein</fullName>
    </submittedName>
</protein>
<reference evidence="1 2" key="1">
    <citation type="journal article" date="2021" name="Appl. Microbiol. Biotechnol.">
        <title>Biotechnological applications of marine bacteria in bioremediation of environments polluted with hydrocarbons and plastics.</title>
        <authorList>
            <person name="Muriel-Millan L.F."/>
            <person name="Millan-Lopez S."/>
            <person name="Pardo-Lopez L."/>
        </authorList>
    </citation>
    <scope>NUCLEOTIDE SEQUENCE [LARGE SCALE GENOMIC DNA]</scope>
    <source>
        <strain evidence="1 2">GOM4</strain>
    </source>
</reference>
<accession>A0ACC5VFJ3</accession>
<name>A0ACC5VFJ3_STUCH</name>
<proteinExistence type="predicted"/>
<gene>
    <name evidence="1" type="ORF">KJJ99_05900</name>
</gene>